<keyword evidence="2" id="KW-1185">Reference proteome</keyword>
<sequence>MPLNLPDTSLIWGFTWEHGRPLICPNYKISDEGNWENALFGTEYQYLDKETGEWADIDDDCSLWSDDLDDDDSTWFEDLDYDSGSDHEDIDIDLLKEEGLVCYANSPYEP</sequence>
<proteinExistence type="predicted"/>
<evidence type="ECO:0000313" key="1">
    <source>
        <dbReference type="EMBL" id="KAL2043090.1"/>
    </source>
</evidence>
<evidence type="ECO:0000313" key="2">
    <source>
        <dbReference type="Proteomes" id="UP001590950"/>
    </source>
</evidence>
<dbReference type="EMBL" id="JBEFKJ010000012">
    <property type="protein sequence ID" value="KAL2043090.1"/>
    <property type="molecule type" value="Genomic_DNA"/>
</dbReference>
<reference evidence="1 2" key="1">
    <citation type="submission" date="2024-09" db="EMBL/GenBank/DDBJ databases">
        <title>Rethinking Asexuality: The Enigmatic Case of Functional Sexual Genes in Lepraria (Stereocaulaceae).</title>
        <authorList>
            <person name="Doellman M."/>
            <person name="Sun Y."/>
            <person name="Barcenas-Pena A."/>
            <person name="Lumbsch H.T."/>
            <person name="Grewe F."/>
        </authorList>
    </citation>
    <scope>NUCLEOTIDE SEQUENCE [LARGE SCALE GENOMIC DNA]</scope>
    <source>
        <strain evidence="1 2">Mercado 3170</strain>
    </source>
</reference>
<organism evidence="1 2">
    <name type="scientific">Stereocaulon virgatum</name>
    <dbReference type="NCBI Taxonomy" id="373712"/>
    <lineage>
        <taxon>Eukaryota</taxon>
        <taxon>Fungi</taxon>
        <taxon>Dikarya</taxon>
        <taxon>Ascomycota</taxon>
        <taxon>Pezizomycotina</taxon>
        <taxon>Lecanoromycetes</taxon>
        <taxon>OSLEUM clade</taxon>
        <taxon>Lecanoromycetidae</taxon>
        <taxon>Lecanorales</taxon>
        <taxon>Lecanorineae</taxon>
        <taxon>Stereocaulaceae</taxon>
        <taxon>Stereocaulon</taxon>
    </lineage>
</organism>
<protein>
    <submittedName>
        <fullName evidence="1">Uncharacterized protein</fullName>
    </submittedName>
</protein>
<name>A0ABR4AC59_9LECA</name>
<dbReference type="Proteomes" id="UP001590950">
    <property type="component" value="Unassembled WGS sequence"/>
</dbReference>
<comment type="caution">
    <text evidence="1">The sequence shown here is derived from an EMBL/GenBank/DDBJ whole genome shotgun (WGS) entry which is preliminary data.</text>
</comment>
<gene>
    <name evidence="1" type="ORF">N7G274_004150</name>
</gene>
<accession>A0ABR4AC59</accession>